<comment type="caution">
    <text evidence="1">The sequence shown here is derived from an EMBL/GenBank/DDBJ whole genome shotgun (WGS) entry which is preliminary data.</text>
</comment>
<sequence>MPGKNGRAVLSELAFGAVGQCRAFGAQRRVRPGPSAFPKSLRRHFAVSRCLRGHDNGVLAAKHSME</sequence>
<dbReference type="EMBL" id="BGZK01001680">
    <property type="protein sequence ID" value="GBP84472.1"/>
    <property type="molecule type" value="Genomic_DNA"/>
</dbReference>
<evidence type="ECO:0000313" key="2">
    <source>
        <dbReference type="Proteomes" id="UP000299102"/>
    </source>
</evidence>
<accession>A0A4C1ZAU5</accession>
<organism evidence="1 2">
    <name type="scientific">Eumeta variegata</name>
    <name type="common">Bagworm moth</name>
    <name type="synonym">Eumeta japonica</name>
    <dbReference type="NCBI Taxonomy" id="151549"/>
    <lineage>
        <taxon>Eukaryota</taxon>
        <taxon>Metazoa</taxon>
        <taxon>Ecdysozoa</taxon>
        <taxon>Arthropoda</taxon>
        <taxon>Hexapoda</taxon>
        <taxon>Insecta</taxon>
        <taxon>Pterygota</taxon>
        <taxon>Neoptera</taxon>
        <taxon>Endopterygota</taxon>
        <taxon>Lepidoptera</taxon>
        <taxon>Glossata</taxon>
        <taxon>Ditrysia</taxon>
        <taxon>Tineoidea</taxon>
        <taxon>Psychidae</taxon>
        <taxon>Oiketicinae</taxon>
        <taxon>Eumeta</taxon>
    </lineage>
</organism>
<reference evidence="1 2" key="1">
    <citation type="journal article" date="2019" name="Commun. Biol.">
        <title>The bagworm genome reveals a unique fibroin gene that provides high tensile strength.</title>
        <authorList>
            <person name="Kono N."/>
            <person name="Nakamura H."/>
            <person name="Ohtoshi R."/>
            <person name="Tomita M."/>
            <person name="Numata K."/>
            <person name="Arakawa K."/>
        </authorList>
    </citation>
    <scope>NUCLEOTIDE SEQUENCE [LARGE SCALE GENOMIC DNA]</scope>
</reference>
<evidence type="ECO:0000313" key="1">
    <source>
        <dbReference type="EMBL" id="GBP84472.1"/>
    </source>
</evidence>
<gene>
    <name evidence="1" type="ORF">EVAR_67478_1</name>
</gene>
<name>A0A4C1ZAU5_EUMVA</name>
<keyword evidence="2" id="KW-1185">Reference proteome</keyword>
<protein>
    <submittedName>
        <fullName evidence="1">Uncharacterized protein</fullName>
    </submittedName>
</protein>
<dbReference type="Proteomes" id="UP000299102">
    <property type="component" value="Unassembled WGS sequence"/>
</dbReference>
<dbReference type="AlphaFoldDB" id="A0A4C1ZAU5"/>
<proteinExistence type="predicted"/>